<dbReference type="Proteomes" id="UP000190961">
    <property type="component" value="Unassembled WGS sequence"/>
</dbReference>
<proteinExistence type="predicted"/>
<accession>A0A1T5MKU4</accession>
<name>A0A1T5MKU4_9BACT</name>
<evidence type="ECO:0000313" key="2">
    <source>
        <dbReference type="Proteomes" id="UP000190961"/>
    </source>
</evidence>
<dbReference type="STRING" id="688867.SAMN05660236_5710"/>
<organism evidence="1 2">
    <name type="scientific">Ohtaekwangia koreensis</name>
    <dbReference type="NCBI Taxonomy" id="688867"/>
    <lineage>
        <taxon>Bacteria</taxon>
        <taxon>Pseudomonadati</taxon>
        <taxon>Bacteroidota</taxon>
        <taxon>Cytophagia</taxon>
        <taxon>Cytophagales</taxon>
        <taxon>Fulvivirgaceae</taxon>
        <taxon>Ohtaekwangia</taxon>
    </lineage>
</organism>
<dbReference type="EMBL" id="FUZU01000005">
    <property type="protein sequence ID" value="SKC88850.1"/>
    <property type="molecule type" value="Genomic_DNA"/>
</dbReference>
<dbReference type="AlphaFoldDB" id="A0A1T5MKU4"/>
<gene>
    <name evidence="1" type="ORF">SAMN05660236_5710</name>
</gene>
<protein>
    <submittedName>
        <fullName evidence="1">Uncharacterized protein</fullName>
    </submittedName>
</protein>
<evidence type="ECO:0000313" key="1">
    <source>
        <dbReference type="EMBL" id="SKC88850.1"/>
    </source>
</evidence>
<keyword evidence="2" id="KW-1185">Reference proteome</keyword>
<dbReference type="RefSeq" id="WP_079690204.1">
    <property type="nucleotide sequence ID" value="NZ_FUZU01000005.1"/>
</dbReference>
<reference evidence="1 2" key="1">
    <citation type="submission" date="2017-02" db="EMBL/GenBank/DDBJ databases">
        <authorList>
            <person name="Peterson S.W."/>
        </authorList>
    </citation>
    <scope>NUCLEOTIDE SEQUENCE [LARGE SCALE GENOMIC DNA]</scope>
    <source>
        <strain evidence="1 2">DSM 25262</strain>
    </source>
</reference>
<sequence length="77" mass="8686">MKDLIKTAIALAFVVGAFWNGKYMAEEKCSIQLKELNAKFETDIHHLQDSLNLLRTKLEIDGAKNVVDAVNITVIKR</sequence>